<feature type="non-terminal residue" evidence="7">
    <location>
        <position position="1"/>
    </location>
</feature>
<dbReference type="PROSITE" id="PS01074">
    <property type="entry name" value="TERPENE_SYNTHASES"/>
    <property type="match status" value="3"/>
</dbReference>
<dbReference type="FunFam" id="1.50.10.20:FF:000022">
    <property type="entry name" value="Terpene cyclase/mutase family member"/>
    <property type="match status" value="1"/>
</dbReference>
<dbReference type="GO" id="GO:0016104">
    <property type="term" value="P:triterpenoid biosynthetic process"/>
    <property type="evidence" value="ECO:0007669"/>
    <property type="project" value="InterPro"/>
</dbReference>
<dbReference type="SUPFAM" id="SSF48239">
    <property type="entry name" value="Terpenoid cyclases/Protein prenyltransferases"/>
    <property type="match status" value="5"/>
</dbReference>
<feature type="domain" description="Squalene cyclase C-terminal" evidence="5">
    <location>
        <begin position="1438"/>
        <end position="1775"/>
    </location>
</feature>
<dbReference type="FunFam" id="1.50.10.20:FF:000011">
    <property type="entry name" value="Terpene cyclase/mutase family member"/>
    <property type="match status" value="1"/>
</dbReference>
<dbReference type="EMBL" id="RWGY01000011">
    <property type="protein sequence ID" value="TVU33477.1"/>
    <property type="molecule type" value="Genomic_DNA"/>
</dbReference>
<dbReference type="PANTHER" id="PTHR11764">
    <property type="entry name" value="TERPENE CYCLASE/MUTASE FAMILY MEMBER"/>
    <property type="match status" value="1"/>
</dbReference>
<keyword evidence="3" id="KW-0413">Isomerase</keyword>
<dbReference type="OrthoDB" id="602388at2759"/>
<comment type="caution">
    <text evidence="7">The sequence shown here is derived from an EMBL/GenBank/DDBJ whole genome shotgun (WGS) entry which is preliminary data.</text>
</comment>
<keyword evidence="8" id="KW-1185">Reference proteome</keyword>
<organism evidence="7 8">
    <name type="scientific">Eragrostis curvula</name>
    <name type="common">weeping love grass</name>
    <dbReference type="NCBI Taxonomy" id="38414"/>
    <lineage>
        <taxon>Eukaryota</taxon>
        <taxon>Viridiplantae</taxon>
        <taxon>Streptophyta</taxon>
        <taxon>Embryophyta</taxon>
        <taxon>Tracheophyta</taxon>
        <taxon>Spermatophyta</taxon>
        <taxon>Magnoliopsida</taxon>
        <taxon>Liliopsida</taxon>
        <taxon>Poales</taxon>
        <taxon>Poaceae</taxon>
        <taxon>PACMAD clade</taxon>
        <taxon>Chloridoideae</taxon>
        <taxon>Eragrostideae</taxon>
        <taxon>Eragrostidinae</taxon>
        <taxon>Eragrostis</taxon>
    </lineage>
</organism>
<evidence type="ECO:0000256" key="3">
    <source>
        <dbReference type="ARBA" id="ARBA00023235"/>
    </source>
</evidence>
<evidence type="ECO:0000259" key="5">
    <source>
        <dbReference type="Pfam" id="PF13243"/>
    </source>
</evidence>
<dbReference type="CDD" id="cd02892">
    <property type="entry name" value="SQCY_1"/>
    <property type="match status" value="2"/>
</dbReference>
<dbReference type="EC" id="5.4.99.8" evidence="4"/>
<evidence type="ECO:0000256" key="4">
    <source>
        <dbReference type="ARBA" id="ARBA00039070"/>
    </source>
</evidence>
<dbReference type="GO" id="GO:0005811">
    <property type="term" value="C:lipid droplet"/>
    <property type="evidence" value="ECO:0007669"/>
    <property type="project" value="InterPro"/>
</dbReference>
<evidence type="ECO:0000259" key="6">
    <source>
        <dbReference type="Pfam" id="PF13249"/>
    </source>
</evidence>
<evidence type="ECO:0000256" key="2">
    <source>
        <dbReference type="ARBA" id="ARBA00022737"/>
    </source>
</evidence>
<gene>
    <name evidence="7" type="ORF">EJB05_25298</name>
</gene>
<dbReference type="InterPro" id="IPR032697">
    <property type="entry name" value="SQ_cyclase_N"/>
</dbReference>
<dbReference type="Gramene" id="TVU33477">
    <property type="protein sequence ID" value="TVU33477"/>
    <property type="gene ID" value="EJB05_25298"/>
</dbReference>
<dbReference type="Proteomes" id="UP000324897">
    <property type="component" value="Chromosome 1"/>
</dbReference>
<feature type="domain" description="Squalene cyclase N-terminal" evidence="6">
    <location>
        <begin position="354"/>
        <end position="602"/>
    </location>
</feature>
<dbReference type="InterPro" id="IPR018333">
    <property type="entry name" value="Squalene_cyclase"/>
</dbReference>
<dbReference type="InterPro" id="IPR002365">
    <property type="entry name" value="Terpene_synthase_CS"/>
</dbReference>
<proteinExistence type="inferred from homology"/>
<feature type="domain" description="Squalene cyclase C-terminal" evidence="5">
    <location>
        <begin position="618"/>
        <end position="921"/>
    </location>
</feature>
<dbReference type="FunFam" id="1.50.10.20:FF:000002">
    <property type="entry name" value="Terpene cyclase/mutase family member"/>
    <property type="match status" value="1"/>
</dbReference>
<sequence>MSCHMIAVLISHDITIHVIFPKILSPCEIFPNILTDYPSPECTSSVLQALVLVTDLYPGYRTEEIETCVSNAAKFIESKQLEDGSWFGTWGVCFTYGAFFSVKGLAAAGRTYENSSSLRKACLFLLSKQLNSGGWGESHVSIRTQVYENMKGDRAHAVNTAWAMLALIYAGQFEIDPTPLHRAAKELVNMQLDTGEFPQQVGIIFVQIREMHPYEHNAVPSNEMLVGSSMWKLKVAEGGGPWLQSTNGFVGRAVWEFDPELGTPEERVEVERVRREFTERRFERRESSDLLMRMQCAKQNREGLKRDLPHIKLQEDEQVTEEIALNSLRRALDQFSSLQACDGHWPGDFSGVMYIMPGMNEDGGWSDSVTRGDSNMFATCINYIVLRLLGEELDDKKSALANGRAWVLSHGGATLVPEWGKIWLSILGVYDWAGNNPIFPELWMAPRFLPFHPGKFWCLTRMLYLPMAYLYGKKFVGPMTPTIQAIRKEIYNTPYDKIDWSEARSTCAKEDILCPRTTLQNVVWTSLYKCVEPVLSSWPINKLRERALGHLMEHIHYEDENTQYVCICGMNKPLNMVCCWAEDPNSDAFKRHLARIPDFLWLSEDGMKSQVYDGCQSWETSLILQAYCATDLVNEYGPTLQRAHEFMKQSQVLRNHPGDLNYWHRHISKGSWTLSSADNGWNVADTTGEALEAVLLLSKISSNLVGNPVQRERVYDAVDILLSLVNKDGSFSTYECKRSSPWIEILSPCEIFPNILTDYPSPECTSSVLQALVLVTDLYPGYRTEEIETCISNAAKFIESKQLEDGSWFGTWGVCFTYGAFFSVKGLAAAGRTYENSSSLRKACLFLLSRQLNSGGWGESHVSIRTQVYENIKGDRAHAVNTAWAMLALIYAGQFEIDPTPVHRAAKELVNMQLDTGEFPQQVELLTEAMQQMNTSGVPIALLPSITPTTATYFPLWLLESIGSVFVQIREMHPYEHNAVPSNEMLAQVELHQQCCDRSMDGRNQMASPWSGSESRRRCRRIALRVPDMWRLRIAEGAGDPWLRTKNGHVGRQVWEFDTATEPDPDELAAVEAARRGFTERRHHLKHSADLLMRIQFAKENPLELDLPAIKLEEHEDVTEEAVLTSLKRAISRFSTFQAHDGHWPGDYGGPMFLMPGLVDYCVICEWITEHCPIAGTSEGDPSNEDGGWGLHIEGPSTMFGSALTYVILRLLGEGPDGGDGAMEKGRNWILDHGGATFITSWGKFWLSVLGVFDWSGNNPVPPEVWLLPYALPFHPGRMWCHCRMVYLPMCYIYGKRFVGRITPLVLELRKELYKDPYNEIDWDKARNQCAKEDLYYPHPFVQDVLWATLHKFVEPVLMHWPGNKLREKALETVMQHVHYEDENTRYICIGPVNKVLNMLACWIEDPNSEAFKLHIPRVYDYLWVAEDGMKMQGYNGSQLWDTAFTVQAIVATNLIEEFAPTLKLAHDYIKNSQVIDNCPGDLDSWYRHISKGAWPFSIADHGWPISDCTAEGLKASLLLSKISPEIVGEPVEINRLYDSVNCLMSYMNDNGGFATYELTRSYPWLELINPAETFGDIVIDYPYVECTSAAIQALTSFKKLYPGHRRKEVDSCISKAADFIESIQRTDGSWYGSWAVCFTYGTWFGVKGLIAAGRTFQNSPAIRKACAFLLSKELPSGGWGESYLSSQDQVYTNLEGKRPHAVNTGWAMLTLIDAGQAERDPVPLHRAAKVLINLQLDDGEFPQQEIMGVFNKNCMISYSQYRNIFPIWALGEYRCRVLAAGKK</sequence>
<feature type="domain" description="Squalene cyclase N-terminal" evidence="6">
    <location>
        <begin position="1184"/>
        <end position="1407"/>
    </location>
</feature>
<dbReference type="GO" id="GO:0031559">
    <property type="term" value="F:oxidosqualene cyclase activity"/>
    <property type="evidence" value="ECO:0007669"/>
    <property type="project" value="UniProtKB-ARBA"/>
</dbReference>
<dbReference type="PANTHER" id="PTHR11764:SF20">
    <property type="entry name" value="LANOSTEROL SYNTHASE"/>
    <property type="match status" value="1"/>
</dbReference>
<reference evidence="7 8" key="1">
    <citation type="journal article" date="2019" name="Sci. Rep.">
        <title>A high-quality genome of Eragrostis curvula grass provides insights into Poaceae evolution and supports new strategies to enhance forage quality.</title>
        <authorList>
            <person name="Carballo J."/>
            <person name="Santos B.A.C.M."/>
            <person name="Zappacosta D."/>
            <person name="Garbus I."/>
            <person name="Selva J.P."/>
            <person name="Gallo C.A."/>
            <person name="Diaz A."/>
            <person name="Albertini E."/>
            <person name="Caccamo M."/>
            <person name="Echenique V."/>
        </authorList>
    </citation>
    <scope>NUCLEOTIDE SEQUENCE [LARGE SCALE GENOMIC DNA]</scope>
    <source>
        <strain evidence="8">cv. Victoria</strain>
        <tissue evidence="7">Leaf</tissue>
    </source>
</reference>
<dbReference type="InterPro" id="IPR032696">
    <property type="entry name" value="SQ_cyclase_C"/>
</dbReference>
<dbReference type="NCBIfam" id="TIGR01787">
    <property type="entry name" value="squalene_cyclas"/>
    <property type="match status" value="2"/>
</dbReference>
<dbReference type="Pfam" id="PF13243">
    <property type="entry name" value="SQHop_cyclase_C"/>
    <property type="match status" value="3"/>
</dbReference>
<dbReference type="Pfam" id="PF13249">
    <property type="entry name" value="SQHop_cyclase_N"/>
    <property type="match status" value="2"/>
</dbReference>
<evidence type="ECO:0000313" key="8">
    <source>
        <dbReference type="Proteomes" id="UP000324897"/>
    </source>
</evidence>
<dbReference type="SFLD" id="SFLDG01016">
    <property type="entry name" value="Prenyltransferase_Like_2"/>
    <property type="match status" value="1"/>
</dbReference>
<dbReference type="Gene3D" id="1.50.10.20">
    <property type="match status" value="5"/>
</dbReference>
<dbReference type="InterPro" id="IPR008930">
    <property type="entry name" value="Terpenoid_cyclase/PrenylTrfase"/>
</dbReference>
<evidence type="ECO:0000313" key="7">
    <source>
        <dbReference type="EMBL" id="TVU33477.1"/>
    </source>
</evidence>
<evidence type="ECO:0000256" key="1">
    <source>
        <dbReference type="ARBA" id="ARBA00009755"/>
    </source>
</evidence>
<accession>A0A5J9VDI4</accession>
<protein>
    <recommendedName>
        <fullName evidence="4">cycloartenol synthase</fullName>
        <ecNumber evidence="4">5.4.99.8</ecNumber>
    </recommendedName>
</protein>
<keyword evidence="2" id="KW-0677">Repeat</keyword>
<feature type="domain" description="Squalene cyclase C-terminal" evidence="5">
    <location>
        <begin position="33"/>
        <end position="197"/>
    </location>
</feature>
<name>A0A5J9VDI4_9POAL</name>
<comment type="similarity">
    <text evidence="1">Belongs to the terpene cyclase/mutase family.</text>
</comment>